<evidence type="ECO:0000256" key="1">
    <source>
        <dbReference type="SAM" id="SignalP"/>
    </source>
</evidence>
<sequence>MTRWPLPLLLLLLAGPPPAAPAPPTCYSRLRALSRELTRDFQSLQDEEPSEPCVKYLPALYLDIHNYCVLAKLRDFVASPQCWHVARVDALKDQVRKLYTLMNSFCRRDLVFLSDDCSALEYPSPGTTDLPGLHARE</sequence>
<dbReference type="GeneID" id="100358310"/>
<gene>
    <name evidence="2" type="primary">CYTL1</name>
</gene>
<feature type="chain" id="PRO_5003423432" description="Cytokine like 1" evidence="1">
    <location>
        <begin position="22"/>
        <end position="137"/>
    </location>
</feature>
<organism evidence="2 3">
    <name type="scientific">Oryctolagus cuniculus</name>
    <name type="common">Rabbit</name>
    <dbReference type="NCBI Taxonomy" id="9986"/>
    <lineage>
        <taxon>Eukaryota</taxon>
        <taxon>Metazoa</taxon>
        <taxon>Chordata</taxon>
        <taxon>Craniata</taxon>
        <taxon>Vertebrata</taxon>
        <taxon>Euteleostomi</taxon>
        <taxon>Mammalia</taxon>
        <taxon>Eutheria</taxon>
        <taxon>Euarchontoglires</taxon>
        <taxon>Glires</taxon>
        <taxon>Lagomorpha</taxon>
        <taxon>Leporidae</taxon>
        <taxon>Oryctolagus</taxon>
    </lineage>
</organism>
<evidence type="ECO:0008006" key="4">
    <source>
        <dbReference type="Google" id="ProtNLM"/>
    </source>
</evidence>
<evidence type="ECO:0000313" key="2">
    <source>
        <dbReference type="Ensembl" id="ENSOCUP00000011593.3"/>
    </source>
</evidence>
<keyword evidence="1" id="KW-0732">Signal</keyword>
<accession>G1T5G9</accession>
<dbReference type="Bgee" id="ENSOCUG00000013482">
    <property type="expression patterns" value="Expressed in aorta and 16 other cell types or tissues"/>
</dbReference>
<dbReference type="OMA" id="CYSRMLT"/>
<evidence type="ECO:0000313" key="3">
    <source>
        <dbReference type="Proteomes" id="UP000001811"/>
    </source>
</evidence>
<reference evidence="2" key="3">
    <citation type="submission" date="2025-09" db="UniProtKB">
        <authorList>
            <consortium name="Ensembl"/>
        </authorList>
    </citation>
    <scope>IDENTIFICATION</scope>
    <source>
        <strain evidence="2">Thorbecke</strain>
    </source>
</reference>
<dbReference type="eggNOG" id="ENOG502S2F0">
    <property type="taxonomic scope" value="Eukaryota"/>
</dbReference>
<reference evidence="2 3" key="1">
    <citation type="journal article" date="2011" name="Nature">
        <title>A high-resolution map of human evolutionary constraint using 29 mammals.</title>
        <authorList>
            <person name="Lindblad-Toh K."/>
            <person name="Garber M."/>
            <person name="Zuk O."/>
            <person name="Lin M.F."/>
            <person name="Parker B.J."/>
            <person name="Washietl S."/>
            <person name="Kheradpour P."/>
            <person name="Ernst J."/>
            <person name="Jordan G."/>
            <person name="Mauceli E."/>
            <person name="Ward L.D."/>
            <person name="Lowe C.B."/>
            <person name="Holloway A.K."/>
            <person name="Clamp M."/>
            <person name="Gnerre S."/>
            <person name="Alfoldi J."/>
            <person name="Beal K."/>
            <person name="Chang J."/>
            <person name="Clawson H."/>
            <person name="Cuff J."/>
            <person name="Di Palma F."/>
            <person name="Fitzgerald S."/>
            <person name="Flicek P."/>
            <person name="Guttman M."/>
            <person name="Hubisz M.J."/>
            <person name="Jaffe D.B."/>
            <person name="Jungreis I."/>
            <person name="Kent W.J."/>
            <person name="Kostka D."/>
            <person name="Lara M."/>
            <person name="Martins A.L."/>
            <person name="Massingham T."/>
            <person name="Moltke I."/>
            <person name="Raney B.J."/>
            <person name="Rasmussen M.D."/>
            <person name="Robinson J."/>
            <person name="Stark A."/>
            <person name="Vilella A.J."/>
            <person name="Wen J."/>
            <person name="Xie X."/>
            <person name="Zody M.C."/>
            <person name="Baldwin J."/>
            <person name="Bloom T."/>
            <person name="Chin C.W."/>
            <person name="Heiman D."/>
            <person name="Nicol R."/>
            <person name="Nusbaum C."/>
            <person name="Young S."/>
            <person name="Wilkinson J."/>
            <person name="Worley K.C."/>
            <person name="Kovar C.L."/>
            <person name="Muzny D.M."/>
            <person name="Gibbs R.A."/>
            <person name="Cree A."/>
            <person name="Dihn H.H."/>
            <person name="Fowler G."/>
            <person name="Jhangiani S."/>
            <person name="Joshi V."/>
            <person name="Lee S."/>
            <person name="Lewis L.R."/>
            <person name="Nazareth L.V."/>
            <person name="Okwuonu G."/>
            <person name="Santibanez J."/>
            <person name="Warren W.C."/>
            <person name="Mardis E.R."/>
            <person name="Weinstock G.M."/>
            <person name="Wilson R.K."/>
            <person name="Delehaunty K."/>
            <person name="Dooling D."/>
            <person name="Fronik C."/>
            <person name="Fulton L."/>
            <person name="Fulton B."/>
            <person name="Graves T."/>
            <person name="Minx P."/>
            <person name="Sodergren E."/>
            <person name="Birney E."/>
            <person name="Margulies E.H."/>
            <person name="Herrero J."/>
            <person name="Green E.D."/>
            <person name="Haussler D."/>
            <person name="Siepel A."/>
            <person name="Goldman N."/>
            <person name="Pollard K.S."/>
            <person name="Pedersen J.S."/>
            <person name="Lander E.S."/>
            <person name="Kellis M."/>
        </authorList>
    </citation>
    <scope>NUCLEOTIDE SEQUENCE [LARGE SCALE GENOMIC DNA]</scope>
    <source>
        <strain evidence="3">Thorbecke</strain>
    </source>
</reference>
<dbReference type="AlphaFoldDB" id="G1T5G9"/>
<dbReference type="InterPro" id="IPR029253">
    <property type="entry name" value="CYTL1"/>
</dbReference>
<dbReference type="Pfam" id="PF15153">
    <property type="entry name" value="CYTL1"/>
    <property type="match status" value="1"/>
</dbReference>
<dbReference type="HOGENOM" id="CLU_138622_1_0_1"/>
<dbReference type="GeneTree" id="ENSGT00390000016221"/>
<dbReference type="GO" id="GO:0045944">
    <property type="term" value="P:positive regulation of transcription by RNA polymerase II"/>
    <property type="evidence" value="ECO:0007669"/>
    <property type="project" value="TreeGrafter"/>
</dbReference>
<dbReference type="Ensembl" id="ENSOCUT00000013474.4">
    <property type="protein sequence ID" value="ENSOCUP00000011593.3"/>
    <property type="gene ID" value="ENSOCUG00000013482.4"/>
</dbReference>
<dbReference type="PaxDb" id="9986-ENSOCUP00000011593"/>
<proteinExistence type="predicted"/>
<dbReference type="KEGG" id="ocu:100358310"/>
<protein>
    <recommendedName>
        <fullName evidence="4">Cytokine like 1</fullName>
    </recommendedName>
</protein>
<reference evidence="2" key="2">
    <citation type="submission" date="2025-08" db="UniProtKB">
        <authorList>
            <consortium name="Ensembl"/>
        </authorList>
    </citation>
    <scope>IDENTIFICATION</scope>
    <source>
        <strain evidence="2">Thorbecke</strain>
    </source>
</reference>
<dbReference type="CTD" id="54360"/>
<dbReference type="OrthoDB" id="9899179at2759"/>
<dbReference type="PANTHER" id="PTHR15974:SF0">
    <property type="entry name" value="CYTOKINE-LIKE PROTEIN 1"/>
    <property type="match status" value="1"/>
</dbReference>
<dbReference type="PANTHER" id="PTHR15974">
    <property type="entry name" value="CYTOKINE-LIKE PROTEIN 1"/>
    <property type="match status" value="1"/>
</dbReference>
<feature type="signal peptide" evidence="1">
    <location>
        <begin position="1"/>
        <end position="21"/>
    </location>
</feature>
<name>G1T5G9_RABIT</name>
<keyword evidence="3" id="KW-1185">Reference proteome</keyword>
<dbReference type="Proteomes" id="UP000001811">
    <property type="component" value="Unplaced"/>
</dbReference>